<evidence type="ECO:0000256" key="1">
    <source>
        <dbReference type="SAM" id="MobiDB-lite"/>
    </source>
</evidence>
<feature type="compositionally biased region" description="Polar residues" evidence="1">
    <location>
        <begin position="35"/>
        <end position="45"/>
    </location>
</feature>
<name>A0A4V2K225_9APHY</name>
<proteinExistence type="predicted"/>
<gene>
    <name evidence="2" type="ORF">BD311DRAFT_197416</name>
</gene>
<dbReference type="AlphaFoldDB" id="A0A4V2K225"/>
<dbReference type="Proteomes" id="UP000292957">
    <property type="component" value="Unassembled WGS sequence"/>
</dbReference>
<sequence>MLGSTRQHIAVFSPIPTFTGPPCTIVPRHMDRTARSMSQTQSLVQQHRPKFGEKATSSSRTHCLATFVHC</sequence>
<evidence type="ECO:0000313" key="2">
    <source>
        <dbReference type="EMBL" id="TBU34953.1"/>
    </source>
</evidence>
<accession>A0A4V2K225</accession>
<reference evidence="2" key="1">
    <citation type="submission" date="2019-01" db="EMBL/GenBank/DDBJ databases">
        <title>Draft genome sequences of three monokaryotic isolates of the white-rot basidiomycete fungus Dichomitus squalens.</title>
        <authorList>
            <consortium name="DOE Joint Genome Institute"/>
            <person name="Lopez S.C."/>
            <person name="Andreopoulos B."/>
            <person name="Pangilinan J."/>
            <person name="Lipzen A."/>
            <person name="Riley R."/>
            <person name="Ahrendt S."/>
            <person name="Ng V."/>
            <person name="Barry K."/>
            <person name="Daum C."/>
            <person name="Grigoriev I.V."/>
            <person name="Hilden K.S."/>
            <person name="Makela M.R."/>
            <person name="de Vries R.P."/>
        </authorList>
    </citation>
    <scope>NUCLEOTIDE SEQUENCE [LARGE SCALE GENOMIC DNA]</scope>
    <source>
        <strain evidence="2">OM18370.1</strain>
    </source>
</reference>
<feature type="region of interest" description="Disordered" evidence="1">
    <location>
        <begin position="35"/>
        <end position="56"/>
    </location>
</feature>
<protein>
    <submittedName>
        <fullName evidence="2">Uncharacterized protein</fullName>
    </submittedName>
</protein>
<dbReference type="EMBL" id="ML143387">
    <property type="protein sequence ID" value="TBU34953.1"/>
    <property type="molecule type" value="Genomic_DNA"/>
</dbReference>
<organism evidence="2">
    <name type="scientific">Dichomitus squalens</name>
    <dbReference type="NCBI Taxonomy" id="114155"/>
    <lineage>
        <taxon>Eukaryota</taxon>
        <taxon>Fungi</taxon>
        <taxon>Dikarya</taxon>
        <taxon>Basidiomycota</taxon>
        <taxon>Agaricomycotina</taxon>
        <taxon>Agaricomycetes</taxon>
        <taxon>Polyporales</taxon>
        <taxon>Polyporaceae</taxon>
        <taxon>Dichomitus</taxon>
    </lineage>
</organism>